<feature type="transmembrane region" description="Helical" evidence="10">
    <location>
        <begin position="12"/>
        <end position="33"/>
    </location>
</feature>
<evidence type="ECO:0000256" key="1">
    <source>
        <dbReference type="ARBA" id="ARBA00004141"/>
    </source>
</evidence>
<protein>
    <submittedName>
        <fullName evidence="11">Chloride channel</fullName>
    </submittedName>
</protein>
<comment type="subcellular location">
    <subcellularLocation>
        <location evidence="1">Membrane</location>
        <topology evidence="1">Multi-pass membrane protein</topology>
    </subcellularLocation>
</comment>
<dbReference type="AlphaFoldDB" id="A0A2M8S5R9"/>
<evidence type="ECO:0000256" key="3">
    <source>
        <dbReference type="ARBA" id="ARBA00022692"/>
    </source>
</evidence>
<evidence type="ECO:0000256" key="10">
    <source>
        <dbReference type="SAM" id="Phobius"/>
    </source>
</evidence>
<keyword evidence="5" id="KW-0406">Ion transport</keyword>
<dbReference type="RefSeq" id="WP_100287762.1">
    <property type="nucleotide sequence ID" value="NZ_PHHA01000002.1"/>
</dbReference>
<keyword evidence="8" id="KW-0868">Chloride</keyword>
<evidence type="ECO:0000256" key="4">
    <source>
        <dbReference type="ARBA" id="ARBA00022989"/>
    </source>
</evidence>
<dbReference type="EMBL" id="PHHA01000002">
    <property type="protein sequence ID" value="PJG86487.1"/>
    <property type="molecule type" value="Genomic_DNA"/>
</dbReference>
<sequence length="412" mass="43867">MIMTLKQRFSLILAIILIGISAGLVAAALSWLIHTIEFFAFGHSEETYRIVTEDTTPTRRIISMMIGGIFVAVGWWLLQTKGRPIVGINQQINPETEAHRKPPMIENLSHSLLQIVAVGTGAPVGREVAPREIAAFFAGRISHWFAFDKDMRRVLIACGAAAGLAGVYHVPFAGAIFALEILLGVFSPLYAAIAFAISGIAVFVARLEISPEVFYVVGQMKGDWQQTLWAGVIGMLVGLPAAWFRQMSKKAEQTRAKGGQVLWTLPLAFLLTAVIAIWLPQILGNGRSAAQTAYWGVSLGLCSALLVAKTFVVLLTLRSGAYGGTLTPGLSLGALSGLWIGLIAQFIVPEADLLTATLAGSAAFLAVSMNAPLTAFALVVGFTGQGFDSYLPLSIAVACGMATATLLPKVKK</sequence>
<evidence type="ECO:0000313" key="11">
    <source>
        <dbReference type="EMBL" id="PJG86487.1"/>
    </source>
</evidence>
<keyword evidence="12" id="KW-1185">Reference proteome</keyword>
<gene>
    <name evidence="11" type="ORF">CVP05_01395</name>
</gene>
<feature type="transmembrane region" description="Helical" evidence="10">
    <location>
        <begin position="389"/>
        <end position="407"/>
    </location>
</feature>
<name>A0A2M8S5R9_9PAST</name>
<keyword evidence="7" id="KW-0869">Chloride channel</keyword>
<evidence type="ECO:0000256" key="2">
    <source>
        <dbReference type="ARBA" id="ARBA00022448"/>
    </source>
</evidence>
<dbReference type="GO" id="GO:0005254">
    <property type="term" value="F:chloride channel activity"/>
    <property type="evidence" value="ECO:0007669"/>
    <property type="project" value="UniProtKB-KW"/>
</dbReference>
<keyword evidence="9" id="KW-0407">Ion channel</keyword>
<dbReference type="GO" id="GO:0034707">
    <property type="term" value="C:chloride channel complex"/>
    <property type="evidence" value="ECO:0007669"/>
    <property type="project" value="UniProtKB-KW"/>
</dbReference>
<evidence type="ECO:0000256" key="5">
    <source>
        <dbReference type="ARBA" id="ARBA00023065"/>
    </source>
</evidence>
<dbReference type="Proteomes" id="UP000229329">
    <property type="component" value="Unassembled WGS sequence"/>
</dbReference>
<feature type="transmembrane region" description="Helical" evidence="10">
    <location>
        <begin position="154"/>
        <end position="179"/>
    </location>
</feature>
<dbReference type="OrthoDB" id="3261015at2"/>
<evidence type="ECO:0000313" key="12">
    <source>
        <dbReference type="Proteomes" id="UP000229329"/>
    </source>
</evidence>
<dbReference type="InterPro" id="IPR050368">
    <property type="entry name" value="ClC-type_chloride_channel"/>
</dbReference>
<organism evidence="11 12">
    <name type="scientific">Conservatibacter flavescens</name>
    <dbReference type="NCBI Taxonomy" id="28161"/>
    <lineage>
        <taxon>Bacteria</taxon>
        <taxon>Pseudomonadati</taxon>
        <taxon>Pseudomonadota</taxon>
        <taxon>Gammaproteobacteria</taxon>
        <taxon>Pasteurellales</taxon>
        <taxon>Pasteurellaceae</taxon>
        <taxon>Conservatibacter</taxon>
    </lineage>
</organism>
<evidence type="ECO:0000256" key="6">
    <source>
        <dbReference type="ARBA" id="ARBA00023136"/>
    </source>
</evidence>
<keyword evidence="4 10" id="KW-1133">Transmembrane helix</keyword>
<feature type="transmembrane region" description="Helical" evidence="10">
    <location>
        <begin position="185"/>
        <end position="205"/>
    </location>
</feature>
<evidence type="ECO:0000256" key="7">
    <source>
        <dbReference type="ARBA" id="ARBA00023173"/>
    </source>
</evidence>
<evidence type="ECO:0000256" key="9">
    <source>
        <dbReference type="ARBA" id="ARBA00023303"/>
    </source>
</evidence>
<feature type="transmembrane region" description="Helical" evidence="10">
    <location>
        <begin position="329"/>
        <end position="348"/>
    </location>
</feature>
<dbReference type="InterPro" id="IPR001807">
    <property type="entry name" value="ClC"/>
</dbReference>
<dbReference type="PANTHER" id="PTHR43427">
    <property type="entry name" value="CHLORIDE CHANNEL PROTEIN CLC-E"/>
    <property type="match status" value="1"/>
</dbReference>
<dbReference type="Pfam" id="PF00654">
    <property type="entry name" value="Voltage_CLC"/>
    <property type="match status" value="1"/>
</dbReference>
<feature type="transmembrane region" description="Helical" evidence="10">
    <location>
        <begin position="292"/>
        <end position="317"/>
    </location>
</feature>
<accession>A0A2M8S5R9</accession>
<feature type="transmembrane region" description="Helical" evidence="10">
    <location>
        <begin position="263"/>
        <end position="280"/>
    </location>
</feature>
<dbReference type="InterPro" id="IPR014743">
    <property type="entry name" value="Cl-channel_core"/>
</dbReference>
<feature type="transmembrane region" description="Helical" evidence="10">
    <location>
        <begin position="61"/>
        <end position="78"/>
    </location>
</feature>
<feature type="transmembrane region" description="Helical" evidence="10">
    <location>
        <begin position="360"/>
        <end position="383"/>
    </location>
</feature>
<dbReference type="SUPFAM" id="SSF81340">
    <property type="entry name" value="Clc chloride channel"/>
    <property type="match status" value="1"/>
</dbReference>
<keyword evidence="3 10" id="KW-0812">Transmembrane</keyword>
<dbReference type="Gene3D" id="1.10.3080.10">
    <property type="entry name" value="Clc chloride channel"/>
    <property type="match status" value="1"/>
</dbReference>
<evidence type="ECO:0000256" key="8">
    <source>
        <dbReference type="ARBA" id="ARBA00023214"/>
    </source>
</evidence>
<keyword evidence="6 10" id="KW-0472">Membrane</keyword>
<reference evidence="11 12" key="1">
    <citation type="submission" date="2017-11" db="EMBL/GenBank/DDBJ databases">
        <title>Reclassification of Bisgaard taxon 7 as Conservatibacter flavescens gen. nov., sp. nov.</title>
        <authorList>
            <person name="Christensen H."/>
        </authorList>
    </citation>
    <scope>NUCLEOTIDE SEQUENCE [LARGE SCALE GENOMIC DNA]</scope>
    <source>
        <strain evidence="11 12">7_4</strain>
    </source>
</reference>
<feature type="transmembrane region" description="Helical" evidence="10">
    <location>
        <begin position="226"/>
        <end position="243"/>
    </location>
</feature>
<proteinExistence type="predicted"/>
<dbReference type="PANTHER" id="PTHR43427:SF6">
    <property type="entry name" value="CHLORIDE CHANNEL PROTEIN CLC-E"/>
    <property type="match status" value="1"/>
</dbReference>
<keyword evidence="2" id="KW-0813">Transport</keyword>
<comment type="caution">
    <text evidence="11">The sequence shown here is derived from an EMBL/GenBank/DDBJ whole genome shotgun (WGS) entry which is preliminary data.</text>
</comment>